<evidence type="ECO:0000313" key="3">
    <source>
        <dbReference type="Proteomes" id="UP001193081"/>
    </source>
</evidence>
<sequence>MLTQSFTSASTSASDPVTQVSVVICTRNRASDLLRATESVLASTHTNFELLVIDQSDSDASEQIMQHLSNDLRLRYVRTAGVGVGLARNIGINAARAEYLVMTDDDCVVSPTWVSDMMQALEAHPKAAMVFCDVVAAPHDSELGWITISLADRNRTINSIRDWCAAGGGNTGIGAGVAMRRSMMLAIGGIDEHLGSGSMFRSAWETDAALRSLLRGFTIYRTKDISVEHYGFRSHADGRTLMKRYIFGMAAIYAKLLKCGHPAMLLVCGCELWRVIIGPTLSSLRRFQRPPVFNRAIAFAQGWLKGLKTPVDRKTCTFRPQ</sequence>
<dbReference type="Gene3D" id="3.90.550.10">
    <property type="entry name" value="Spore Coat Polysaccharide Biosynthesis Protein SpsA, Chain A"/>
    <property type="match status" value="1"/>
</dbReference>
<dbReference type="RefSeq" id="WP_135476921.1">
    <property type="nucleotide sequence ID" value="NZ_SIJK02000004.1"/>
</dbReference>
<proteinExistence type="predicted"/>
<dbReference type="InterPro" id="IPR029044">
    <property type="entry name" value="Nucleotide-diphossugar_trans"/>
</dbReference>
<feature type="domain" description="Glycosyltransferase 2-like" evidence="1">
    <location>
        <begin position="21"/>
        <end position="182"/>
    </location>
</feature>
<reference evidence="2 3" key="1">
    <citation type="submission" date="2021-03" db="EMBL/GenBank/DDBJ databases">
        <authorList>
            <person name="Grouzdev D.S."/>
        </authorList>
    </citation>
    <scope>NUCLEOTIDE SEQUENCE [LARGE SCALE GENOMIC DNA]</scope>
    <source>
        <strain evidence="2 3">M50-1</strain>
    </source>
</reference>
<protein>
    <submittedName>
        <fullName evidence="2">Glycosyltransferase family 2 protein</fullName>
    </submittedName>
</protein>
<comment type="caution">
    <text evidence="2">The sequence shown here is derived from an EMBL/GenBank/DDBJ whole genome shotgun (WGS) entry which is preliminary data.</text>
</comment>
<evidence type="ECO:0000313" key="2">
    <source>
        <dbReference type="EMBL" id="MBP1464872.1"/>
    </source>
</evidence>
<evidence type="ECO:0000259" key="1">
    <source>
        <dbReference type="Pfam" id="PF00535"/>
    </source>
</evidence>
<accession>A0ABS4D601</accession>
<gene>
    <name evidence="2" type="ORF">EYB53_004025</name>
</gene>
<dbReference type="InterPro" id="IPR050834">
    <property type="entry name" value="Glycosyltransf_2"/>
</dbReference>
<dbReference type="InterPro" id="IPR001173">
    <property type="entry name" value="Glyco_trans_2-like"/>
</dbReference>
<dbReference type="PANTHER" id="PTHR43685">
    <property type="entry name" value="GLYCOSYLTRANSFERASE"/>
    <property type="match status" value="1"/>
</dbReference>
<keyword evidence="3" id="KW-1185">Reference proteome</keyword>
<dbReference type="Proteomes" id="UP001193081">
    <property type="component" value="Unassembled WGS sequence"/>
</dbReference>
<dbReference type="Pfam" id="PF00535">
    <property type="entry name" value="Glycos_transf_2"/>
    <property type="match status" value="1"/>
</dbReference>
<dbReference type="SUPFAM" id="SSF53448">
    <property type="entry name" value="Nucleotide-diphospho-sugar transferases"/>
    <property type="match status" value="1"/>
</dbReference>
<dbReference type="PANTHER" id="PTHR43685:SF2">
    <property type="entry name" value="GLYCOSYLTRANSFERASE 2-LIKE DOMAIN-CONTAINING PROTEIN"/>
    <property type="match status" value="1"/>
</dbReference>
<dbReference type="CDD" id="cd00761">
    <property type="entry name" value="Glyco_tranf_GTA_type"/>
    <property type="match status" value="1"/>
</dbReference>
<dbReference type="EMBL" id="SIJK02000004">
    <property type="protein sequence ID" value="MBP1464872.1"/>
    <property type="molecule type" value="Genomic_DNA"/>
</dbReference>
<organism evidence="2 3">
    <name type="scientific">Candidatus Chloroploca mongolica</name>
    <dbReference type="NCBI Taxonomy" id="2528176"/>
    <lineage>
        <taxon>Bacteria</taxon>
        <taxon>Bacillati</taxon>
        <taxon>Chloroflexota</taxon>
        <taxon>Chloroflexia</taxon>
        <taxon>Chloroflexales</taxon>
        <taxon>Chloroflexineae</taxon>
        <taxon>Oscillochloridaceae</taxon>
        <taxon>Candidatus Chloroploca</taxon>
    </lineage>
</organism>
<name>A0ABS4D601_9CHLR</name>